<dbReference type="SUPFAM" id="SSF50129">
    <property type="entry name" value="GroES-like"/>
    <property type="match status" value="1"/>
</dbReference>
<dbReference type="InterPro" id="IPR011032">
    <property type="entry name" value="GroES-like_sf"/>
</dbReference>
<dbReference type="GO" id="GO:0016491">
    <property type="term" value="F:oxidoreductase activity"/>
    <property type="evidence" value="ECO:0007669"/>
    <property type="project" value="InterPro"/>
</dbReference>
<dbReference type="Gene3D" id="3.40.50.720">
    <property type="entry name" value="NAD(P)-binding Rossmann-like Domain"/>
    <property type="match status" value="1"/>
</dbReference>
<keyword evidence="3" id="KW-1185">Reference proteome</keyword>
<dbReference type="PANTHER" id="PTHR44013">
    <property type="entry name" value="ZINC-TYPE ALCOHOL DEHYDROGENASE-LIKE PROTEIN C16A3.02C"/>
    <property type="match status" value="1"/>
</dbReference>
<dbReference type="KEGG" id="tfa:BW733_09120"/>
<dbReference type="Pfam" id="PF13602">
    <property type="entry name" value="ADH_zinc_N_2"/>
    <property type="match status" value="1"/>
</dbReference>
<dbReference type="InterPro" id="IPR036291">
    <property type="entry name" value="NAD(P)-bd_dom_sf"/>
</dbReference>
<evidence type="ECO:0000259" key="1">
    <source>
        <dbReference type="SMART" id="SM00829"/>
    </source>
</evidence>
<name>A0A1Q2CXT4_9ACTN</name>
<reference evidence="2 3" key="1">
    <citation type="journal article" date="2008" name="Int. J. Syst. Evol. Microbiol.">
        <title>Tessaracoccus flavescens sp. nov., isolated from marine sediment.</title>
        <authorList>
            <person name="Lee D.W."/>
            <person name="Lee S.D."/>
        </authorList>
    </citation>
    <scope>NUCLEOTIDE SEQUENCE [LARGE SCALE GENOMIC DNA]</scope>
    <source>
        <strain evidence="2 3">SST-39T</strain>
    </source>
</reference>
<dbReference type="InterPro" id="IPR052733">
    <property type="entry name" value="Chloroplast_QOR"/>
</dbReference>
<evidence type="ECO:0000313" key="2">
    <source>
        <dbReference type="EMBL" id="AQP50965.1"/>
    </source>
</evidence>
<dbReference type="Proteomes" id="UP000188235">
    <property type="component" value="Chromosome"/>
</dbReference>
<feature type="domain" description="Enoyl reductase (ER)" evidence="1">
    <location>
        <begin position="14"/>
        <end position="314"/>
    </location>
</feature>
<proteinExistence type="predicted"/>
<dbReference type="RefSeq" id="WP_077349813.1">
    <property type="nucleotide sequence ID" value="NZ_CP019607.1"/>
</dbReference>
<dbReference type="Gene3D" id="3.90.180.10">
    <property type="entry name" value="Medium-chain alcohol dehydrogenases, catalytic domain"/>
    <property type="match status" value="1"/>
</dbReference>
<dbReference type="PANTHER" id="PTHR44013:SF1">
    <property type="entry name" value="ZINC-TYPE ALCOHOL DEHYDROGENASE-LIKE PROTEIN C16A3.02C"/>
    <property type="match status" value="1"/>
</dbReference>
<evidence type="ECO:0000313" key="3">
    <source>
        <dbReference type="Proteomes" id="UP000188235"/>
    </source>
</evidence>
<dbReference type="SUPFAM" id="SSF51735">
    <property type="entry name" value="NAD(P)-binding Rossmann-fold domains"/>
    <property type="match status" value="1"/>
</dbReference>
<accession>A0A1Q2CXT4</accession>
<protein>
    <recommendedName>
        <fullName evidence="1">Enoyl reductase (ER) domain-containing protein</fullName>
    </recommendedName>
</protein>
<dbReference type="Pfam" id="PF08240">
    <property type="entry name" value="ADH_N"/>
    <property type="match status" value="1"/>
</dbReference>
<dbReference type="SMART" id="SM00829">
    <property type="entry name" value="PKS_ER"/>
    <property type="match status" value="1"/>
</dbReference>
<dbReference type="STRING" id="399497.BW733_09120"/>
<dbReference type="InterPro" id="IPR013154">
    <property type="entry name" value="ADH-like_N"/>
</dbReference>
<dbReference type="InterPro" id="IPR020843">
    <property type="entry name" value="ER"/>
</dbReference>
<sequence length="317" mass="33433">MTSDSWAVQFHRYGDPDVLIRDTVPAEHAGVGQVRVRVAAVGVNRIDLVVRAGILRTQGFGFPKGTGFDVVGIVDEVGAGIGDTVVGAVVWGCLGLEPLRRRGTLSEFVILTCEQYAVLPTRDLDPGLAALPLAALTALACLRDSLRVLPGDRVLIVGAGGGVGTAAIQIAGILGAVPVAICGQSNMAPCRDLGAQEVYDYAQTRPSDIPGQFAAVLDTAGVDTTAYQSALDRSGRIVCTAADAWLRMLPGALMREPRIRLLSAGPSRRDLAWLATQVGEGRLRPVVDRMYGIDEIRQAHQDSSGPHAAGRRIVVVD</sequence>
<dbReference type="AlphaFoldDB" id="A0A1Q2CXT4"/>
<gene>
    <name evidence="2" type="ORF">BW733_09120</name>
</gene>
<organism evidence="2 3">
    <name type="scientific">Tessaracoccus flavescens</name>
    <dbReference type="NCBI Taxonomy" id="399497"/>
    <lineage>
        <taxon>Bacteria</taxon>
        <taxon>Bacillati</taxon>
        <taxon>Actinomycetota</taxon>
        <taxon>Actinomycetes</taxon>
        <taxon>Propionibacteriales</taxon>
        <taxon>Propionibacteriaceae</taxon>
        <taxon>Tessaracoccus</taxon>
    </lineage>
</organism>
<dbReference type="EMBL" id="CP019607">
    <property type="protein sequence ID" value="AQP50965.1"/>
    <property type="molecule type" value="Genomic_DNA"/>
</dbReference>